<sequence length="102" mass="11103">MTRLGKQGAAKHGGGQLSLLLLLSLPYDKQTLDCADGGTSPLAQKSHGSTSVHIVPLLEGHVEHNVDEEDDNFINDNDIEEDSYSDDTDKDDTFIKDECDSD</sequence>
<name>A0ABC8ULS7_9AQUA</name>
<feature type="compositionally biased region" description="Basic and acidic residues" evidence="1">
    <location>
        <begin position="91"/>
        <end position="102"/>
    </location>
</feature>
<proteinExistence type="predicted"/>
<feature type="compositionally biased region" description="Acidic residues" evidence="1">
    <location>
        <begin position="66"/>
        <end position="90"/>
    </location>
</feature>
<evidence type="ECO:0000256" key="2">
    <source>
        <dbReference type="SAM" id="SignalP"/>
    </source>
</evidence>
<evidence type="ECO:0000313" key="4">
    <source>
        <dbReference type="Proteomes" id="UP001642360"/>
    </source>
</evidence>
<dbReference type="Proteomes" id="UP001642360">
    <property type="component" value="Unassembled WGS sequence"/>
</dbReference>
<accession>A0ABC8ULS7</accession>
<feature type="chain" id="PRO_5044753249" evidence="2">
    <location>
        <begin position="32"/>
        <end position="102"/>
    </location>
</feature>
<dbReference type="EMBL" id="CAUOFW020008213">
    <property type="protein sequence ID" value="CAK9182020.1"/>
    <property type="molecule type" value="Genomic_DNA"/>
</dbReference>
<dbReference type="AlphaFoldDB" id="A0ABC8ULS7"/>
<evidence type="ECO:0000313" key="3">
    <source>
        <dbReference type="EMBL" id="CAK9182020.1"/>
    </source>
</evidence>
<feature type="region of interest" description="Disordered" evidence="1">
    <location>
        <begin position="63"/>
        <end position="102"/>
    </location>
</feature>
<gene>
    <name evidence="3" type="ORF">ILEXP_LOCUS52144</name>
</gene>
<reference evidence="3 4" key="1">
    <citation type="submission" date="2024-02" db="EMBL/GenBank/DDBJ databases">
        <authorList>
            <person name="Vignale AGUSTIN F."/>
            <person name="Sosa J E."/>
            <person name="Modenutti C."/>
        </authorList>
    </citation>
    <scope>NUCLEOTIDE SEQUENCE [LARGE SCALE GENOMIC DNA]</scope>
</reference>
<organism evidence="3 4">
    <name type="scientific">Ilex paraguariensis</name>
    <name type="common">yerba mate</name>
    <dbReference type="NCBI Taxonomy" id="185542"/>
    <lineage>
        <taxon>Eukaryota</taxon>
        <taxon>Viridiplantae</taxon>
        <taxon>Streptophyta</taxon>
        <taxon>Embryophyta</taxon>
        <taxon>Tracheophyta</taxon>
        <taxon>Spermatophyta</taxon>
        <taxon>Magnoliopsida</taxon>
        <taxon>eudicotyledons</taxon>
        <taxon>Gunneridae</taxon>
        <taxon>Pentapetalae</taxon>
        <taxon>asterids</taxon>
        <taxon>campanulids</taxon>
        <taxon>Aquifoliales</taxon>
        <taxon>Aquifoliaceae</taxon>
        <taxon>Ilex</taxon>
    </lineage>
</organism>
<evidence type="ECO:0000256" key="1">
    <source>
        <dbReference type="SAM" id="MobiDB-lite"/>
    </source>
</evidence>
<feature type="signal peptide" evidence="2">
    <location>
        <begin position="1"/>
        <end position="31"/>
    </location>
</feature>
<keyword evidence="2" id="KW-0732">Signal</keyword>
<keyword evidence="4" id="KW-1185">Reference proteome</keyword>
<protein>
    <submittedName>
        <fullName evidence="3">Uncharacterized protein</fullName>
    </submittedName>
</protein>
<comment type="caution">
    <text evidence="3">The sequence shown here is derived from an EMBL/GenBank/DDBJ whole genome shotgun (WGS) entry which is preliminary data.</text>
</comment>